<evidence type="ECO:0000313" key="1">
    <source>
        <dbReference type="EMBL" id="GFT70602.1"/>
    </source>
</evidence>
<accession>A0A8X6PLQ6</accession>
<gene>
    <name evidence="1" type="ORF">NPIL_200561</name>
</gene>
<dbReference type="AlphaFoldDB" id="A0A8X6PLQ6"/>
<dbReference type="Proteomes" id="UP000887013">
    <property type="component" value="Unassembled WGS sequence"/>
</dbReference>
<dbReference type="OrthoDB" id="6407690at2759"/>
<sequence>MNSLDNDFVPLLQDIACVMVVMNLTEVFSFDEELRYDRFIEIITEKLRKNSDVIPLTIQPTIAKTAYSIYFEKENWWIIHGCIKRDINLERKFQWKLDGTIDRIETAKALVKNKDINVIIRFVLACNYCLKTKIKTIWKHMNPEQKFYVFRDYGDGLFIRIWTIWLNSENLLEWSSLVKKCVEKYLLEKDFLNLVWLRYYFNELPQNLSFRCLKILIGSEIVDCNDLRFYIFHLEEYKQKRLLEDHPVIMLKYFMEKPLQGKYVEALDHLRTDLSAKDYRFLLAELRNKSKKDSTYAMLFKETLDRSVKI</sequence>
<keyword evidence="2" id="KW-1185">Reference proteome</keyword>
<protein>
    <submittedName>
        <fullName evidence="1">Uncharacterized protein</fullName>
    </submittedName>
</protein>
<comment type="caution">
    <text evidence="1">The sequence shown here is derived from an EMBL/GenBank/DDBJ whole genome shotgun (WGS) entry which is preliminary data.</text>
</comment>
<organism evidence="1 2">
    <name type="scientific">Nephila pilipes</name>
    <name type="common">Giant wood spider</name>
    <name type="synonym">Nephila maculata</name>
    <dbReference type="NCBI Taxonomy" id="299642"/>
    <lineage>
        <taxon>Eukaryota</taxon>
        <taxon>Metazoa</taxon>
        <taxon>Ecdysozoa</taxon>
        <taxon>Arthropoda</taxon>
        <taxon>Chelicerata</taxon>
        <taxon>Arachnida</taxon>
        <taxon>Araneae</taxon>
        <taxon>Araneomorphae</taxon>
        <taxon>Entelegynae</taxon>
        <taxon>Araneoidea</taxon>
        <taxon>Nephilidae</taxon>
        <taxon>Nephila</taxon>
    </lineage>
</organism>
<proteinExistence type="predicted"/>
<name>A0A8X6PLQ6_NEPPI</name>
<dbReference type="EMBL" id="BMAW01116422">
    <property type="protein sequence ID" value="GFT70602.1"/>
    <property type="molecule type" value="Genomic_DNA"/>
</dbReference>
<reference evidence="1" key="1">
    <citation type="submission" date="2020-08" db="EMBL/GenBank/DDBJ databases">
        <title>Multicomponent nature underlies the extraordinary mechanical properties of spider dragline silk.</title>
        <authorList>
            <person name="Kono N."/>
            <person name="Nakamura H."/>
            <person name="Mori M."/>
            <person name="Yoshida Y."/>
            <person name="Ohtoshi R."/>
            <person name="Malay A.D."/>
            <person name="Moran D.A.P."/>
            <person name="Tomita M."/>
            <person name="Numata K."/>
            <person name="Arakawa K."/>
        </authorList>
    </citation>
    <scope>NUCLEOTIDE SEQUENCE</scope>
</reference>
<evidence type="ECO:0000313" key="2">
    <source>
        <dbReference type="Proteomes" id="UP000887013"/>
    </source>
</evidence>